<name>A0A6J5WET9_PRUAR</name>
<sequence length="55" mass="6202">MGQATFELGWRVRVDHAVGRRGLVLVESRPGSQLQSWAKKCGWARPEELRPDQVG</sequence>
<protein>
    <submittedName>
        <fullName evidence="1">Uncharacterized protein</fullName>
    </submittedName>
</protein>
<reference evidence="2" key="1">
    <citation type="journal article" date="2020" name="Genome Biol.">
        <title>Gamete binning: chromosome-level and haplotype-resolved genome assembly enabled by high-throughput single-cell sequencing of gamete genomes.</title>
        <authorList>
            <person name="Campoy J.A."/>
            <person name="Sun H."/>
            <person name="Goel M."/>
            <person name="Jiao W.-B."/>
            <person name="Folz-Donahue K."/>
            <person name="Wang N."/>
            <person name="Rubio M."/>
            <person name="Liu C."/>
            <person name="Kukat C."/>
            <person name="Ruiz D."/>
            <person name="Huettel B."/>
            <person name="Schneeberger K."/>
        </authorList>
    </citation>
    <scope>NUCLEOTIDE SEQUENCE [LARGE SCALE GENOMIC DNA]</scope>
    <source>
        <strain evidence="2">cv. Rojo Pasion</strain>
    </source>
</reference>
<gene>
    <name evidence="1" type="ORF">ORAREDHAP_LOCUS11767</name>
</gene>
<dbReference type="Proteomes" id="UP000507245">
    <property type="component" value="Unassembled WGS sequence"/>
</dbReference>
<evidence type="ECO:0000313" key="1">
    <source>
        <dbReference type="EMBL" id="CAB4298891.1"/>
    </source>
</evidence>
<accession>A0A6J5WET9</accession>
<keyword evidence="2" id="KW-1185">Reference proteome</keyword>
<dbReference type="EMBL" id="CAEKKB010000002">
    <property type="protein sequence ID" value="CAB4298891.1"/>
    <property type="molecule type" value="Genomic_DNA"/>
</dbReference>
<proteinExistence type="predicted"/>
<organism evidence="1 2">
    <name type="scientific">Prunus armeniaca</name>
    <name type="common">Apricot</name>
    <name type="synonym">Armeniaca vulgaris</name>
    <dbReference type="NCBI Taxonomy" id="36596"/>
    <lineage>
        <taxon>Eukaryota</taxon>
        <taxon>Viridiplantae</taxon>
        <taxon>Streptophyta</taxon>
        <taxon>Embryophyta</taxon>
        <taxon>Tracheophyta</taxon>
        <taxon>Spermatophyta</taxon>
        <taxon>Magnoliopsida</taxon>
        <taxon>eudicotyledons</taxon>
        <taxon>Gunneridae</taxon>
        <taxon>Pentapetalae</taxon>
        <taxon>rosids</taxon>
        <taxon>fabids</taxon>
        <taxon>Rosales</taxon>
        <taxon>Rosaceae</taxon>
        <taxon>Amygdaloideae</taxon>
        <taxon>Amygdaleae</taxon>
        <taxon>Prunus</taxon>
    </lineage>
</organism>
<evidence type="ECO:0000313" key="2">
    <source>
        <dbReference type="Proteomes" id="UP000507245"/>
    </source>
</evidence>
<dbReference type="AlphaFoldDB" id="A0A6J5WET9"/>